<organism evidence="11">
    <name type="scientific">Zea mays</name>
    <name type="common">Maize</name>
    <dbReference type="NCBI Taxonomy" id="4577"/>
    <lineage>
        <taxon>Eukaryota</taxon>
        <taxon>Viridiplantae</taxon>
        <taxon>Streptophyta</taxon>
        <taxon>Embryophyta</taxon>
        <taxon>Tracheophyta</taxon>
        <taxon>Spermatophyta</taxon>
        <taxon>Magnoliopsida</taxon>
        <taxon>Liliopsida</taxon>
        <taxon>Poales</taxon>
        <taxon>Poaceae</taxon>
        <taxon>PACMAD clade</taxon>
        <taxon>Panicoideae</taxon>
        <taxon>Andropogonodae</taxon>
        <taxon>Andropogoneae</taxon>
        <taxon>Tripsacinae</taxon>
        <taxon>Zea</taxon>
    </lineage>
</organism>
<gene>
    <name evidence="11" type="ORF">ZEAMMB73_Zm00001d004300</name>
</gene>
<dbReference type="GO" id="GO:0010228">
    <property type="term" value="P:vegetative to reproductive phase transition of meristem"/>
    <property type="evidence" value="ECO:0007669"/>
    <property type="project" value="UniProtKB-ARBA"/>
</dbReference>
<comment type="catalytic activity">
    <reaction evidence="1">
        <text>S-ubiquitinyl-[E2 ubiquitin-conjugating enzyme]-L-cysteine + [acceptor protein]-L-lysine = [E2 ubiquitin-conjugating enzyme]-L-cysteine + N(6)-ubiquitinyl-[acceptor protein]-L-lysine.</text>
        <dbReference type="EC" id="2.3.2.27"/>
    </reaction>
</comment>
<keyword evidence="6 9" id="KW-0863">Zinc-finger</keyword>
<evidence type="ECO:0000259" key="10">
    <source>
        <dbReference type="PROSITE" id="PS50089"/>
    </source>
</evidence>
<dbReference type="EMBL" id="CM007648">
    <property type="protein sequence ID" value="ONM18707.1"/>
    <property type="molecule type" value="Genomic_DNA"/>
</dbReference>
<evidence type="ECO:0000256" key="2">
    <source>
        <dbReference type="ARBA" id="ARBA00004906"/>
    </source>
</evidence>
<dbReference type="FunFam" id="3.30.40.10:FF:000309">
    <property type="entry name" value="E3 ubiquitin-protein ligase MBR2"/>
    <property type="match status" value="1"/>
</dbReference>
<dbReference type="ExpressionAtlas" id="A0A1D6EES0">
    <property type="expression patterns" value="baseline and differential"/>
</dbReference>
<name>A0A1D6EES0_MAIZE</name>
<accession>A0A1D6EES0</accession>
<dbReference type="Gene3D" id="3.30.40.10">
    <property type="entry name" value="Zinc/RING finger domain, C3HC4 (zinc finger)"/>
    <property type="match status" value="1"/>
</dbReference>
<evidence type="ECO:0000256" key="8">
    <source>
        <dbReference type="ARBA" id="ARBA00022833"/>
    </source>
</evidence>
<dbReference type="PANTHER" id="PTHR22937">
    <property type="entry name" value="E3 UBIQUITIN-PROTEIN LIGASE RNF165"/>
    <property type="match status" value="1"/>
</dbReference>
<evidence type="ECO:0000256" key="6">
    <source>
        <dbReference type="ARBA" id="ARBA00022771"/>
    </source>
</evidence>
<keyword evidence="5" id="KW-0479">Metal-binding</keyword>
<evidence type="ECO:0000256" key="4">
    <source>
        <dbReference type="ARBA" id="ARBA00022679"/>
    </source>
</evidence>
<dbReference type="GO" id="GO:0043161">
    <property type="term" value="P:proteasome-mediated ubiquitin-dependent protein catabolic process"/>
    <property type="evidence" value="ECO:0007669"/>
    <property type="project" value="UniProtKB-ARBA"/>
</dbReference>
<dbReference type="InterPro" id="IPR001841">
    <property type="entry name" value="Znf_RING"/>
</dbReference>
<dbReference type="Pfam" id="PF13639">
    <property type="entry name" value="zf-RING_2"/>
    <property type="match status" value="1"/>
</dbReference>
<dbReference type="SMART" id="SM00184">
    <property type="entry name" value="RING"/>
    <property type="match status" value="1"/>
</dbReference>
<evidence type="ECO:0000256" key="9">
    <source>
        <dbReference type="PROSITE-ProRule" id="PRU00175"/>
    </source>
</evidence>
<evidence type="ECO:0000256" key="3">
    <source>
        <dbReference type="ARBA" id="ARBA00012483"/>
    </source>
</evidence>
<dbReference type="GO" id="GO:0008270">
    <property type="term" value="F:zinc ion binding"/>
    <property type="evidence" value="ECO:0007669"/>
    <property type="project" value="UniProtKB-KW"/>
</dbReference>
<dbReference type="EMBL" id="CM007648">
    <property type="protein sequence ID" value="ONM18711.1"/>
    <property type="molecule type" value="Genomic_DNA"/>
</dbReference>
<comment type="pathway">
    <text evidence="2">Protein modification; protein ubiquitination.</text>
</comment>
<proteinExistence type="predicted"/>
<dbReference type="PROSITE" id="PS50089">
    <property type="entry name" value="ZF_RING_2"/>
    <property type="match status" value="1"/>
</dbReference>
<evidence type="ECO:0000256" key="7">
    <source>
        <dbReference type="ARBA" id="ARBA00022786"/>
    </source>
</evidence>
<dbReference type="GO" id="GO:0061630">
    <property type="term" value="F:ubiquitin protein ligase activity"/>
    <property type="evidence" value="ECO:0007669"/>
    <property type="project" value="UniProtKB-EC"/>
</dbReference>
<dbReference type="EC" id="2.3.2.27" evidence="3"/>
<keyword evidence="4" id="KW-0808">Transferase</keyword>
<dbReference type="InterPro" id="IPR013083">
    <property type="entry name" value="Znf_RING/FYVE/PHD"/>
</dbReference>
<dbReference type="AlphaFoldDB" id="A0A1D6EES0"/>
<dbReference type="PANTHER" id="PTHR22937:SF213">
    <property type="entry name" value="RING-TYPE E3 UBIQUITIN TRANSFERASE"/>
    <property type="match status" value="1"/>
</dbReference>
<keyword evidence="8" id="KW-0862">Zinc</keyword>
<keyword evidence="7" id="KW-0833">Ubl conjugation pathway</keyword>
<protein>
    <recommendedName>
        <fullName evidence="3">RING-type E3 ubiquitin transferase</fullName>
        <ecNumber evidence="3">2.3.2.27</ecNumber>
    </recommendedName>
</protein>
<reference evidence="11" key="1">
    <citation type="submission" date="2015-12" db="EMBL/GenBank/DDBJ databases">
        <title>Update maize B73 reference genome by single molecule sequencing technologies.</title>
        <authorList>
            <consortium name="Maize Genome Sequencing Project"/>
            <person name="Ware D."/>
        </authorList>
    </citation>
    <scope>NUCLEOTIDE SEQUENCE [LARGE SCALE GENOMIC DNA]</scope>
    <source>
        <tissue evidence="11">Seedling</tissue>
    </source>
</reference>
<feature type="domain" description="RING-type" evidence="10">
    <location>
        <begin position="103"/>
        <end position="144"/>
    </location>
</feature>
<evidence type="ECO:0000313" key="11">
    <source>
        <dbReference type="EMBL" id="ONM18707.1"/>
    </source>
</evidence>
<dbReference type="SUPFAM" id="SSF57850">
    <property type="entry name" value="RING/U-box"/>
    <property type="match status" value="1"/>
</dbReference>
<evidence type="ECO:0000256" key="5">
    <source>
        <dbReference type="ARBA" id="ARBA00022723"/>
    </source>
</evidence>
<sequence length="150" mass="17494">MFFCFRTQIRNVFDQIRQGRNARLEDLLLIDRSLIMRRANLIDRHRDMRLDVDNMSYEELLALGERIGYVNTGLTEEKILSNLKQWKCVLKSLDDPPTSVEPCCICQEDYVEGEDLGRLDCGHDFHTACIKQWLVIKNLCPICKKTALDT</sequence>
<dbReference type="InterPro" id="IPR045191">
    <property type="entry name" value="MBR1/2-like"/>
</dbReference>
<evidence type="ECO:0000256" key="1">
    <source>
        <dbReference type="ARBA" id="ARBA00000900"/>
    </source>
</evidence>